<name>A0A1G6KCD6_9GAMM</name>
<reference evidence="2" key="1">
    <citation type="submission" date="2016-09" db="EMBL/GenBank/DDBJ databases">
        <authorList>
            <person name="Varghese N."/>
            <person name="Submissions S."/>
        </authorList>
    </citation>
    <scope>NUCLEOTIDE SEQUENCE [LARGE SCALE GENOMIC DNA]</scope>
    <source>
        <strain evidence="2">ANC 4422</strain>
    </source>
</reference>
<keyword evidence="2" id="KW-1185">Reference proteome</keyword>
<dbReference type="RefSeq" id="WP_092750088.1">
    <property type="nucleotide sequence ID" value="NZ_FMYL01000016.1"/>
</dbReference>
<organism evidence="1 2">
    <name type="scientific">Acinetobacter boissieri</name>
    <dbReference type="NCBI Taxonomy" id="1219383"/>
    <lineage>
        <taxon>Bacteria</taxon>
        <taxon>Pseudomonadati</taxon>
        <taxon>Pseudomonadota</taxon>
        <taxon>Gammaproteobacteria</taxon>
        <taxon>Moraxellales</taxon>
        <taxon>Moraxellaceae</taxon>
        <taxon>Acinetobacter</taxon>
    </lineage>
</organism>
<accession>A0A1G6KCD6</accession>
<gene>
    <name evidence="1" type="ORF">SAMN05421733_1167</name>
</gene>
<evidence type="ECO:0000313" key="1">
    <source>
        <dbReference type="EMBL" id="SDC28624.1"/>
    </source>
</evidence>
<dbReference type="Proteomes" id="UP000242501">
    <property type="component" value="Unassembled WGS sequence"/>
</dbReference>
<proteinExistence type="predicted"/>
<sequence>MKRKMKKRITQILRQQRNIDAMRKDTCRPEGATHFDPEHEVYYKQDGEQWSYFEYVWGNLWKETDVKVDLVEIGGN</sequence>
<dbReference type="EMBL" id="FMYL01000016">
    <property type="protein sequence ID" value="SDC28624.1"/>
    <property type="molecule type" value="Genomic_DNA"/>
</dbReference>
<dbReference type="AlphaFoldDB" id="A0A1G6KCD6"/>
<dbReference type="OrthoDB" id="6715119at2"/>
<protein>
    <submittedName>
        <fullName evidence="1">Uncharacterized protein</fullName>
    </submittedName>
</protein>
<evidence type="ECO:0000313" key="2">
    <source>
        <dbReference type="Proteomes" id="UP000242501"/>
    </source>
</evidence>
<dbReference type="STRING" id="1219383.SAMN05421733_1167"/>